<dbReference type="InterPro" id="IPR011701">
    <property type="entry name" value="MFS"/>
</dbReference>
<evidence type="ECO:0000256" key="1">
    <source>
        <dbReference type="ARBA" id="ARBA00004141"/>
    </source>
</evidence>
<gene>
    <name evidence="8" type="ORF">CC85DRAFT_161335</name>
</gene>
<dbReference type="SUPFAM" id="SSF103473">
    <property type="entry name" value="MFS general substrate transporter"/>
    <property type="match status" value="1"/>
</dbReference>
<dbReference type="Gene3D" id="1.20.1250.20">
    <property type="entry name" value="MFS general substrate transporter like domains"/>
    <property type="match status" value="2"/>
</dbReference>
<feature type="transmembrane region" description="Helical" evidence="6">
    <location>
        <begin position="122"/>
        <end position="144"/>
    </location>
</feature>
<dbReference type="GeneID" id="28980254"/>
<keyword evidence="2" id="KW-0813">Transport</keyword>
<organism evidence="8 9">
    <name type="scientific">Cutaneotrichosporon oleaginosum</name>
    <dbReference type="NCBI Taxonomy" id="879819"/>
    <lineage>
        <taxon>Eukaryota</taxon>
        <taxon>Fungi</taxon>
        <taxon>Dikarya</taxon>
        <taxon>Basidiomycota</taxon>
        <taxon>Agaricomycotina</taxon>
        <taxon>Tremellomycetes</taxon>
        <taxon>Trichosporonales</taxon>
        <taxon>Trichosporonaceae</taxon>
        <taxon>Cutaneotrichosporon</taxon>
    </lineage>
</organism>
<dbReference type="OrthoDB" id="6730379at2759"/>
<evidence type="ECO:0000256" key="3">
    <source>
        <dbReference type="ARBA" id="ARBA00022692"/>
    </source>
</evidence>
<evidence type="ECO:0000313" key="8">
    <source>
        <dbReference type="EMBL" id="KLT40225.1"/>
    </source>
</evidence>
<feature type="transmembrane region" description="Helical" evidence="6">
    <location>
        <begin position="322"/>
        <end position="342"/>
    </location>
</feature>
<evidence type="ECO:0000313" key="9">
    <source>
        <dbReference type="Proteomes" id="UP000053611"/>
    </source>
</evidence>
<feature type="transmembrane region" description="Helical" evidence="6">
    <location>
        <begin position="182"/>
        <end position="203"/>
    </location>
</feature>
<keyword evidence="3 6" id="KW-0812">Transmembrane</keyword>
<feature type="transmembrane region" description="Helical" evidence="6">
    <location>
        <begin position="150"/>
        <end position="170"/>
    </location>
</feature>
<name>A0A0J0XGJ7_9TREE</name>
<dbReference type="PROSITE" id="PS50850">
    <property type="entry name" value="MFS"/>
    <property type="match status" value="1"/>
</dbReference>
<comment type="subcellular location">
    <subcellularLocation>
        <location evidence="1">Membrane</location>
        <topology evidence="1">Multi-pass membrane protein</topology>
    </subcellularLocation>
</comment>
<dbReference type="PANTHER" id="PTHR43791:SF16">
    <property type="entry name" value="TRANSPORTER, PUTATIVE (AFU_ORTHOLOGUE AFUA_3G01840)-RELATED"/>
    <property type="match status" value="1"/>
</dbReference>
<evidence type="ECO:0000256" key="5">
    <source>
        <dbReference type="ARBA" id="ARBA00023136"/>
    </source>
</evidence>
<reference evidence="8 9" key="1">
    <citation type="submission" date="2015-03" db="EMBL/GenBank/DDBJ databases">
        <title>Genomics and transcriptomics of the oil-accumulating basidiomycete yeast T. oleaginosus allow insights into substrate utilization and the diverse evolutionary trajectories of mating systems in fungi.</title>
        <authorList>
            <consortium name="DOE Joint Genome Institute"/>
            <person name="Kourist R."/>
            <person name="Kracht O."/>
            <person name="Bracharz F."/>
            <person name="Lipzen A."/>
            <person name="Nolan M."/>
            <person name="Ohm R."/>
            <person name="Grigoriev I."/>
            <person name="Sun S."/>
            <person name="Heitman J."/>
            <person name="Bruck T."/>
            <person name="Nowrousian M."/>
        </authorList>
    </citation>
    <scope>NUCLEOTIDE SEQUENCE [LARGE SCALE GENOMIC DNA]</scope>
    <source>
        <strain evidence="8 9">IBC0246</strain>
    </source>
</reference>
<dbReference type="Proteomes" id="UP000053611">
    <property type="component" value="Unassembled WGS sequence"/>
</dbReference>
<protein>
    <submittedName>
        <fullName evidence="8">MFS general substrate transporter</fullName>
    </submittedName>
</protein>
<feature type="transmembrane region" description="Helical" evidence="6">
    <location>
        <begin position="444"/>
        <end position="469"/>
    </location>
</feature>
<feature type="transmembrane region" description="Helical" evidence="6">
    <location>
        <begin position="379"/>
        <end position="401"/>
    </location>
</feature>
<feature type="domain" description="Major facilitator superfamily (MFS) profile" evidence="7">
    <location>
        <begin position="56"/>
        <end position="472"/>
    </location>
</feature>
<dbReference type="Pfam" id="PF07690">
    <property type="entry name" value="MFS_1"/>
    <property type="match status" value="1"/>
</dbReference>
<feature type="transmembrane region" description="Helical" evidence="6">
    <location>
        <begin position="56"/>
        <end position="80"/>
    </location>
</feature>
<evidence type="ECO:0000256" key="2">
    <source>
        <dbReference type="ARBA" id="ARBA00022448"/>
    </source>
</evidence>
<evidence type="ECO:0000259" key="7">
    <source>
        <dbReference type="PROSITE" id="PS50850"/>
    </source>
</evidence>
<dbReference type="InterPro" id="IPR020846">
    <property type="entry name" value="MFS_dom"/>
</dbReference>
<feature type="transmembrane region" description="Helical" evidence="6">
    <location>
        <begin position="215"/>
        <end position="235"/>
    </location>
</feature>
<sequence length="524" mass="57792">MRDNVELQPLQNANVAEGDTVEDVESKHDAVPEQEQRLHVTEEQNRVILRKTDKHILITLMVVYFMQALDKTNLGIMNLLGLSQDLRLQGTQYSLVSSVIPFAQIAWQPFSSYLVVRVDTRILMTTLIVLWGTMETVLCAANSYASIMAIRFFLGLFEAGCLPLFSILTAQWYRRSEQPLRVALWYGTNGLSSIMAAVFGYGFAHMADGGPLFKWQGLAILCGGLTLLSAPLAWYRIDSTVDKARFLSPEEKALAKERLRANQTGVGSNEYKWVQLWEVACDPKSYLFVGIAILINAGAAITSAFGPTLINNMGFDKYISNLLNIPFGALQLILIVGASWIAQRYANKAIPLAVLQIPCLVGSILLYTEGTSGNFRQGIGLFGYYLLASVFGCNPLLIAWLMANTGGQTKKSALLALYQCGAAAGNVLGPMLFNAKDAPYYIPGLRGCMGIFAAQLVCVGATFVVLVLLNRQRRRQRIAAGKPEFIRDTSMAQQYEDYADDGVLGKKALGDLTDFKNDEFVYVY</sequence>
<feature type="transmembrane region" description="Helical" evidence="6">
    <location>
        <begin position="92"/>
        <end position="110"/>
    </location>
</feature>
<dbReference type="EMBL" id="KQ087239">
    <property type="protein sequence ID" value="KLT40225.1"/>
    <property type="molecule type" value="Genomic_DNA"/>
</dbReference>
<dbReference type="RefSeq" id="XP_018276716.1">
    <property type="nucleotide sequence ID" value="XM_018419651.1"/>
</dbReference>
<dbReference type="GO" id="GO:0016020">
    <property type="term" value="C:membrane"/>
    <property type="evidence" value="ECO:0007669"/>
    <property type="project" value="UniProtKB-SubCell"/>
</dbReference>
<dbReference type="PANTHER" id="PTHR43791">
    <property type="entry name" value="PERMEASE-RELATED"/>
    <property type="match status" value="1"/>
</dbReference>
<feature type="transmembrane region" description="Helical" evidence="6">
    <location>
        <begin position="349"/>
        <end position="367"/>
    </location>
</feature>
<keyword evidence="4 6" id="KW-1133">Transmembrane helix</keyword>
<accession>A0A0J0XGJ7</accession>
<keyword evidence="5 6" id="KW-0472">Membrane</keyword>
<keyword evidence="9" id="KW-1185">Reference proteome</keyword>
<feature type="transmembrane region" description="Helical" evidence="6">
    <location>
        <begin position="413"/>
        <end position="432"/>
    </location>
</feature>
<evidence type="ECO:0000256" key="6">
    <source>
        <dbReference type="SAM" id="Phobius"/>
    </source>
</evidence>
<dbReference type="InterPro" id="IPR036259">
    <property type="entry name" value="MFS_trans_sf"/>
</dbReference>
<dbReference type="AlphaFoldDB" id="A0A0J0XGJ7"/>
<evidence type="ECO:0000256" key="4">
    <source>
        <dbReference type="ARBA" id="ARBA00022989"/>
    </source>
</evidence>
<proteinExistence type="predicted"/>
<dbReference type="GO" id="GO:0022857">
    <property type="term" value="F:transmembrane transporter activity"/>
    <property type="evidence" value="ECO:0007669"/>
    <property type="project" value="InterPro"/>
</dbReference>
<feature type="transmembrane region" description="Helical" evidence="6">
    <location>
        <begin position="286"/>
        <end position="310"/>
    </location>
</feature>